<keyword evidence="5 9" id="KW-0418">Kinase</keyword>
<protein>
    <recommendedName>
        <fullName evidence="2">histidine kinase</fullName>
        <ecNumber evidence="2">2.7.13.3</ecNumber>
    </recommendedName>
</protein>
<gene>
    <name evidence="9" type="ORF">SAMN05421640_1676</name>
</gene>
<dbReference type="PANTHER" id="PTHR43711">
    <property type="entry name" value="TWO-COMPONENT HISTIDINE KINASE"/>
    <property type="match status" value="1"/>
</dbReference>
<keyword evidence="7" id="KW-1133">Transmembrane helix</keyword>
<evidence type="ECO:0000256" key="4">
    <source>
        <dbReference type="ARBA" id="ARBA00022679"/>
    </source>
</evidence>
<dbReference type="GO" id="GO:0000155">
    <property type="term" value="F:phosphorelay sensor kinase activity"/>
    <property type="evidence" value="ECO:0007669"/>
    <property type="project" value="InterPro"/>
</dbReference>
<dbReference type="InterPro" id="IPR003594">
    <property type="entry name" value="HATPase_dom"/>
</dbReference>
<evidence type="ECO:0000256" key="1">
    <source>
        <dbReference type="ARBA" id="ARBA00000085"/>
    </source>
</evidence>
<dbReference type="PROSITE" id="PS50109">
    <property type="entry name" value="HIS_KIN"/>
    <property type="match status" value="1"/>
</dbReference>
<dbReference type="InterPro" id="IPR036097">
    <property type="entry name" value="HisK_dim/P_sf"/>
</dbReference>
<keyword evidence="10" id="KW-1185">Reference proteome</keyword>
<reference evidence="9 10" key="1">
    <citation type="submission" date="2017-06" db="EMBL/GenBank/DDBJ databases">
        <authorList>
            <person name="Kim H.J."/>
            <person name="Triplett B.A."/>
        </authorList>
    </citation>
    <scope>NUCLEOTIDE SEQUENCE [LARGE SCALE GENOMIC DNA]</scope>
    <source>
        <strain evidence="9 10">DSM 19307</strain>
    </source>
</reference>
<dbReference type="AlphaFoldDB" id="A0A239II46"/>
<dbReference type="CDD" id="cd00075">
    <property type="entry name" value="HATPase"/>
    <property type="match status" value="1"/>
</dbReference>
<organism evidence="9 10">
    <name type="scientific">Ekhidna lutea</name>
    <dbReference type="NCBI Taxonomy" id="447679"/>
    <lineage>
        <taxon>Bacteria</taxon>
        <taxon>Pseudomonadati</taxon>
        <taxon>Bacteroidota</taxon>
        <taxon>Cytophagia</taxon>
        <taxon>Cytophagales</taxon>
        <taxon>Reichenbachiellaceae</taxon>
        <taxon>Ekhidna</taxon>
    </lineage>
</organism>
<dbReference type="InterPro" id="IPR004358">
    <property type="entry name" value="Sig_transdc_His_kin-like_C"/>
</dbReference>
<proteinExistence type="predicted"/>
<dbReference type="Pfam" id="PF00512">
    <property type="entry name" value="HisKA"/>
    <property type="match status" value="1"/>
</dbReference>
<comment type="catalytic activity">
    <reaction evidence="1">
        <text>ATP + protein L-histidine = ADP + protein N-phospho-L-histidine.</text>
        <dbReference type="EC" id="2.7.13.3"/>
    </reaction>
</comment>
<dbReference type="Gene3D" id="1.25.40.10">
    <property type="entry name" value="Tetratricopeptide repeat domain"/>
    <property type="match status" value="2"/>
</dbReference>
<evidence type="ECO:0000313" key="9">
    <source>
        <dbReference type="EMBL" id="SNS93235.1"/>
    </source>
</evidence>
<dbReference type="SUPFAM" id="SSF48452">
    <property type="entry name" value="TPR-like"/>
    <property type="match status" value="2"/>
</dbReference>
<dbReference type="SMART" id="SM00387">
    <property type="entry name" value="HATPase_c"/>
    <property type="match status" value="1"/>
</dbReference>
<dbReference type="SMART" id="SM00028">
    <property type="entry name" value="TPR"/>
    <property type="match status" value="5"/>
</dbReference>
<dbReference type="EC" id="2.7.13.3" evidence="2"/>
<keyword evidence="7" id="KW-0812">Transmembrane</keyword>
<dbReference type="InterPro" id="IPR050736">
    <property type="entry name" value="Sensor_HK_Regulatory"/>
</dbReference>
<dbReference type="InterPro" id="IPR036890">
    <property type="entry name" value="HATPase_C_sf"/>
</dbReference>
<keyword evidence="6" id="KW-0902">Two-component regulatory system</keyword>
<evidence type="ECO:0000256" key="5">
    <source>
        <dbReference type="ARBA" id="ARBA00022777"/>
    </source>
</evidence>
<evidence type="ECO:0000256" key="6">
    <source>
        <dbReference type="ARBA" id="ARBA00023012"/>
    </source>
</evidence>
<dbReference type="InterPro" id="IPR005467">
    <property type="entry name" value="His_kinase_dom"/>
</dbReference>
<dbReference type="PANTHER" id="PTHR43711:SF1">
    <property type="entry name" value="HISTIDINE KINASE 1"/>
    <property type="match status" value="1"/>
</dbReference>
<dbReference type="SMART" id="SM00388">
    <property type="entry name" value="HisKA"/>
    <property type="match status" value="1"/>
</dbReference>
<sequence>MNVLKKIGLLISFFALSYFTFCQNQAKADSLRGLIEKGELEGEKELRVYYWLSSYSSSPEDVLNYANELLKLAETAENLEYKLKAYTNIGIAHRLMGDLDEALEYQFKCAKEAIGKEEFIPFMAEVYSEISTCYTQNGDSENALLYGAKTIQLLRGTSRKQELALTLLNFGYDYYLVGEYDSAMAYYNEAEPILEEIDMQVGLAYIIGNRALVYWKKGNAEKAKKDIMLAIEMLKPIGDTYGMADYYNQLSNILIEENAYNQAIEYALKSYDFATSEELKEQARDASKSLYLSYTAIGEFEKALNFQTQYHSLKDSIQNLETTQRLANLRTEFEVGRKQVEVDRLIEQKKSNQIIMIVGGILLVLFICLIIIIYSFLKTKNRLNRKLEEQKNSLQLLNSTKDKFFSIISHDLRGPVNTLSGLVTVSKIYMNEGTKEQTMDMIDKMEHSIGRLTKLLDNLLTWALQQRGHFPHMPEPLSIRFLLDDMTDMFQEMSQSKNIKLDYDLKGDFQLYVDRNTASTILRNLINNAIKFTPNDGHVQIIAEADHDKKIGVIKVIDNGVGMSEEKLQHLFKLNENNSTKGTSGETGLGLGLQLVYDFVKLNKGKVEVESEESKGTKFIITLPLSPE</sequence>
<dbReference type="EMBL" id="FZPD01000003">
    <property type="protein sequence ID" value="SNS93235.1"/>
    <property type="molecule type" value="Genomic_DNA"/>
</dbReference>
<dbReference type="InterPro" id="IPR011990">
    <property type="entry name" value="TPR-like_helical_dom_sf"/>
</dbReference>
<evidence type="ECO:0000256" key="7">
    <source>
        <dbReference type="SAM" id="Phobius"/>
    </source>
</evidence>
<accession>A0A239II46</accession>
<dbReference type="InterPro" id="IPR003661">
    <property type="entry name" value="HisK_dim/P_dom"/>
</dbReference>
<dbReference type="Pfam" id="PF02518">
    <property type="entry name" value="HATPase_c"/>
    <property type="match status" value="1"/>
</dbReference>
<dbReference type="SUPFAM" id="SSF55874">
    <property type="entry name" value="ATPase domain of HSP90 chaperone/DNA topoisomerase II/histidine kinase"/>
    <property type="match status" value="1"/>
</dbReference>
<evidence type="ECO:0000256" key="3">
    <source>
        <dbReference type="ARBA" id="ARBA00022553"/>
    </source>
</evidence>
<evidence type="ECO:0000313" key="10">
    <source>
        <dbReference type="Proteomes" id="UP000198393"/>
    </source>
</evidence>
<dbReference type="Gene3D" id="3.30.565.10">
    <property type="entry name" value="Histidine kinase-like ATPase, C-terminal domain"/>
    <property type="match status" value="1"/>
</dbReference>
<dbReference type="InterPro" id="IPR019734">
    <property type="entry name" value="TPR_rpt"/>
</dbReference>
<feature type="domain" description="Histidine kinase" evidence="8">
    <location>
        <begin position="407"/>
        <end position="627"/>
    </location>
</feature>
<evidence type="ECO:0000259" key="8">
    <source>
        <dbReference type="PROSITE" id="PS50109"/>
    </source>
</evidence>
<dbReference type="Proteomes" id="UP000198393">
    <property type="component" value="Unassembled WGS sequence"/>
</dbReference>
<dbReference type="Pfam" id="PF13181">
    <property type="entry name" value="TPR_8"/>
    <property type="match status" value="2"/>
</dbReference>
<dbReference type="PRINTS" id="PR00344">
    <property type="entry name" value="BCTRLSENSOR"/>
</dbReference>
<dbReference type="SUPFAM" id="SSF47384">
    <property type="entry name" value="Homodimeric domain of signal transducing histidine kinase"/>
    <property type="match status" value="1"/>
</dbReference>
<keyword evidence="4" id="KW-0808">Transferase</keyword>
<keyword evidence="7" id="KW-0472">Membrane</keyword>
<dbReference type="Gene3D" id="1.10.287.130">
    <property type="match status" value="1"/>
</dbReference>
<keyword evidence="3" id="KW-0597">Phosphoprotein</keyword>
<dbReference type="CDD" id="cd00082">
    <property type="entry name" value="HisKA"/>
    <property type="match status" value="1"/>
</dbReference>
<dbReference type="OrthoDB" id="907567at2"/>
<feature type="transmembrane region" description="Helical" evidence="7">
    <location>
        <begin position="354"/>
        <end position="377"/>
    </location>
</feature>
<name>A0A239II46_EKHLU</name>
<evidence type="ECO:0000256" key="2">
    <source>
        <dbReference type="ARBA" id="ARBA00012438"/>
    </source>
</evidence>